<dbReference type="Gene3D" id="2.30.22.10">
    <property type="entry name" value="Head domain of nucleotide exchange factor GrpE"/>
    <property type="match status" value="1"/>
</dbReference>
<organism evidence="2 3">
    <name type="scientific">Fusibacter ferrireducens</name>
    <dbReference type="NCBI Taxonomy" id="2785058"/>
    <lineage>
        <taxon>Bacteria</taxon>
        <taxon>Bacillati</taxon>
        <taxon>Bacillota</taxon>
        <taxon>Clostridia</taxon>
        <taxon>Eubacteriales</taxon>
        <taxon>Eubacteriales Family XII. Incertae Sedis</taxon>
        <taxon>Fusibacter</taxon>
    </lineage>
</organism>
<evidence type="ECO:0000313" key="3">
    <source>
        <dbReference type="Proteomes" id="UP000614200"/>
    </source>
</evidence>
<accession>A0ABR9ZXG0</accession>
<dbReference type="InterPro" id="IPR009012">
    <property type="entry name" value="GrpE_head"/>
</dbReference>
<dbReference type="InterPro" id="IPR000740">
    <property type="entry name" value="GrpE"/>
</dbReference>
<dbReference type="SUPFAM" id="SSF51064">
    <property type="entry name" value="Head domain of nucleotide exchange factor GrpE"/>
    <property type="match status" value="1"/>
</dbReference>
<dbReference type="RefSeq" id="WP_194703397.1">
    <property type="nucleotide sequence ID" value="NZ_JADKNH010000013.1"/>
</dbReference>
<evidence type="ECO:0000313" key="2">
    <source>
        <dbReference type="EMBL" id="MBF4695154.1"/>
    </source>
</evidence>
<protein>
    <submittedName>
        <fullName evidence="2">Nucleotide exchange factor GrpE</fullName>
    </submittedName>
</protein>
<proteinExistence type="predicted"/>
<keyword evidence="1" id="KW-0143">Chaperone</keyword>
<keyword evidence="3" id="KW-1185">Reference proteome</keyword>
<sequence length="93" mass="10529">MKLVFDTLKYENAELAKQMKILWDNIGASLIGCGVTRIDQIGIKINPQMNIPIQTSYDENQLEDTILEVLKSGYIYNTQILRKAHIFPSPACS</sequence>
<dbReference type="Pfam" id="PF01025">
    <property type="entry name" value="GrpE"/>
    <property type="match status" value="1"/>
</dbReference>
<name>A0ABR9ZXG0_9FIRM</name>
<comment type="caution">
    <text evidence="2">The sequence shown here is derived from an EMBL/GenBank/DDBJ whole genome shotgun (WGS) entry which is preliminary data.</text>
</comment>
<dbReference type="Proteomes" id="UP000614200">
    <property type="component" value="Unassembled WGS sequence"/>
</dbReference>
<dbReference type="EMBL" id="JADKNH010000013">
    <property type="protein sequence ID" value="MBF4695154.1"/>
    <property type="molecule type" value="Genomic_DNA"/>
</dbReference>
<gene>
    <name evidence="2" type="primary">grpE</name>
    <name evidence="2" type="ORF">ISU02_18805</name>
</gene>
<evidence type="ECO:0000256" key="1">
    <source>
        <dbReference type="ARBA" id="ARBA00023186"/>
    </source>
</evidence>
<reference evidence="2 3" key="1">
    <citation type="submission" date="2020-11" db="EMBL/GenBank/DDBJ databases">
        <title>Fusibacter basophilias sp. nov.</title>
        <authorList>
            <person name="Qiu D."/>
        </authorList>
    </citation>
    <scope>NUCLEOTIDE SEQUENCE [LARGE SCALE GENOMIC DNA]</scope>
    <source>
        <strain evidence="2 3">Q10-2</strain>
    </source>
</reference>